<dbReference type="Proteomes" id="UP000886847">
    <property type="component" value="Unassembled WGS sequence"/>
</dbReference>
<sequence length="76" mass="8245">MILLYEIGAPYGAPFFIDVWAQEEEGGGASRMRRAGGAKGSEKRASTDARFCISEHRKICSLQISQGAALDLTILQ</sequence>
<dbReference type="EMBL" id="DXEW01000032">
    <property type="protein sequence ID" value="HIX50950.1"/>
    <property type="molecule type" value="Genomic_DNA"/>
</dbReference>
<name>A0A9D2AV14_9FIRM</name>
<proteinExistence type="predicted"/>
<protein>
    <submittedName>
        <fullName evidence="1">Uncharacterized protein</fullName>
    </submittedName>
</protein>
<evidence type="ECO:0000313" key="2">
    <source>
        <dbReference type="Proteomes" id="UP000886847"/>
    </source>
</evidence>
<gene>
    <name evidence="1" type="ORF">H9851_06720</name>
</gene>
<reference evidence="1" key="1">
    <citation type="journal article" date="2021" name="PeerJ">
        <title>Extensive microbial diversity within the chicken gut microbiome revealed by metagenomics and culture.</title>
        <authorList>
            <person name="Gilroy R."/>
            <person name="Ravi A."/>
            <person name="Getino M."/>
            <person name="Pursley I."/>
            <person name="Horton D.L."/>
            <person name="Alikhan N.F."/>
            <person name="Baker D."/>
            <person name="Gharbi K."/>
            <person name="Hall N."/>
            <person name="Watson M."/>
            <person name="Adriaenssens E.M."/>
            <person name="Foster-Nyarko E."/>
            <person name="Jarju S."/>
            <person name="Secka A."/>
            <person name="Antonio M."/>
            <person name="Oren A."/>
            <person name="Chaudhuri R.R."/>
            <person name="La Ragione R."/>
            <person name="Hildebrand F."/>
            <person name="Pallen M.J."/>
        </authorList>
    </citation>
    <scope>NUCLEOTIDE SEQUENCE</scope>
    <source>
        <strain evidence="1">2189</strain>
    </source>
</reference>
<evidence type="ECO:0000313" key="1">
    <source>
        <dbReference type="EMBL" id="HIX50950.1"/>
    </source>
</evidence>
<organism evidence="1 2">
    <name type="scientific">Candidatus Borkfalkia faecavium</name>
    <dbReference type="NCBI Taxonomy" id="2838508"/>
    <lineage>
        <taxon>Bacteria</taxon>
        <taxon>Bacillati</taxon>
        <taxon>Bacillota</taxon>
        <taxon>Clostridia</taxon>
        <taxon>Christensenellales</taxon>
        <taxon>Christensenellaceae</taxon>
        <taxon>Candidatus Borkfalkia</taxon>
    </lineage>
</organism>
<comment type="caution">
    <text evidence="1">The sequence shown here is derived from an EMBL/GenBank/DDBJ whole genome shotgun (WGS) entry which is preliminary data.</text>
</comment>
<reference evidence="1" key="2">
    <citation type="submission" date="2021-04" db="EMBL/GenBank/DDBJ databases">
        <authorList>
            <person name="Gilroy R."/>
        </authorList>
    </citation>
    <scope>NUCLEOTIDE SEQUENCE</scope>
    <source>
        <strain evidence="1">2189</strain>
    </source>
</reference>
<accession>A0A9D2AV14</accession>
<dbReference type="AlphaFoldDB" id="A0A9D2AV14"/>